<name>A0AAV7TBM2_PLEWA</name>
<comment type="caution">
    <text evidence="2">The sequence shown here is derived from an EMBL/GenBank/DDBJ whole genome shotgun (WGS) entry which is preliminary data.</text>
</comment>
<evidence type="ECO:0000256" key="1">
    <source>
        <dbReference type="SAM" id="MobiDB-lite"/>
    </source>
</evidence>
<organism evidence="2 3">
    <name type="scientific">Pleurodeles waltl</name>
    <name type="common">Iberian ribbed newt</name>
    <dbReference type="NCBI Taxonomy" id="8319"/>
    <lineage>
        <taxon>Eukaryota</taxon>
        <taxon>Metazoa</taxon>
        <taxon>Chordata</taxon>
        <taxon>Craniata</taxon>
        <taxon>Vertebrata</taxon>
        <taxon>Euteleostomi</taxon>
        <taxon>Amphibia</taxon>
        <taxon>Batrachia</taxon>
        <taxon>Caudata</taxon>
        <taxon>Salamandroidea</taxon>
        <taxon>Salamandridae</taxon>
        <taxon>Pleurodelinae</taxon>
        <taxon>Pleurodeles</taxon>
    </lineage>
</organism>
<reference evidence="2" key="1">
    <citation type="journal article" date="2022" name="bioRxiv">
        <title>Sequencing and chromosome-scale assembly of the giantPleurodeles waltlgenome.</title>
        <authorList>
            <person name="Brown T."/>
            <person name="Elewa A."/>
            <person name="Iarovenko S."/>
            <person name="Subramanian E."/>
            <person name="Araus A.J."/>
            <person name="Petzold A."/>
            <person name="Susuki M."/>
            <person name="Suzuki K.-i.T."/>
            <person name="Hayashi T."/>
            <person name="Toyoda A."/>
            <person name="Oliveira C."/>
            <person name="Osipova E."/>
            <person name="Leigh N.D."/>
            <person name="Simon A."/>
            <person name="Yun M.H."/>
        </authorList>
    </citation>
    <scope>NUCLEOTIDE SEQUENCE</scope>
    <source>
        <strain evidence="2">20211129_DDA</strain>
        <tissue evidence="2">Liver</tissue>
    </source>
</reference>
<feature type="compositionally biased region" description="Basic and acidic residues" evidence="1">
    <location>
        <begin position="32"/>
        <end position="65"/>
    </location>
</feature>
<evidence type="ECO:0000313" key="2">
    <source>
        <dbReference type="EMBL" id="KAJ1173833.1"/>
    </source>
</evidence>
<protein>
    <submittedName>
        <fullName evidence="2">Uncharacterized protein</fullName>
    </submittedName>
</protein>
<gene>
    <name evidence="2" type="ORF">NDU88_005658</name>
</gene>
<feature type="region of interest" description="Disordered" evidence="1">
    <location>
        <begin position="32"/>
        <end position="79"/>
    </location>
</feature>
<dbReference type="EMBL" id="JANPWB010000007">
    <property type="protein sequence ID" value="KAJ1173833.1"/>
    <property type="molecule type" value="Genomic_DNA"/>
</dbReference>
<dbReference type="Proteomes" id="UP001066276">
    <property type="component" value="Chromosome 4_1"/>
</dbReference>
<proteinExistence type="predicted"/>
<dbReference type="AlphaFoldDB" id="A0AAV7TBM2"/>
<sequence>MVECPGGALMSIALLQCNNKKNQEVNAWAPKEARVEWEDAEDQRKRNDRTETAGEAARQNEEKTLESLTLAEAEEDDNDRVPLTRRTVTYNIELIKESAIRYTANTVFIV</sequence>
<keyword evidence="3" id="KW-1185">Reference proteome</keyword>
<evidence type="ECO:0000313" key="3">
    <source>
        <dbReference type="Proteomes" id="UP001066276"/>
    </source>
</evidence>
<accession>A0AAV7TBM2</accession>